<feature type="domain" description="Rhodanese" evidence="2">
    <location>
        <begin position="263"/>
        <end position="353"/>
    </location>
</feature>
<dbReference type="InterPro" id="IPR044528">
    <property type="entry name" value="POD-like_MBL-fold"/>
</dbReference>
<gene>
    <name evidence="3" type="ORF">GCM10023332_20640</name>
</gene>
<dbReference type="InterPro" id="IPR036866">
    <property type="entry name" value="RibonucZ/Hydroxyglut_hydro"/>
</dbReference>
<evidence type="ECO:0000256" key="1">
    <source>
        <dbReference type="ARBA" id="ARBA00022723"/>
    </source>
</evidence>
<name>A0ABP9E9H8_9GAMM</name>
<dbReference type="PANTHER" id="PTHR43084">
    <property type="entry name" value="PERSULFIDE DIOXYGENASE ETHE1"/>
    <property type="match status" value="1"/>
</dbReference>
<dbReference type="Gene3D" id="3.40.250.10">
    <property type="entry name" value="Rhodanese-like domain"/>
    <property type="match status" value="2"/>
</dbReference>
<evidence type="ECO:0000313" key="4">
    <source>
        <dbReference type="Proteomes" id="UP001501323"/>
    </source>
</evidence>
<dbReference type="SMART" id="SM00849">
    <property type="entry name" value="Lactamase_B"/>
    <property type="match status" value="1"/>
</dbReference>
<dbReference type="Proteomes" id="UP001501323">
    <property type="component" value="Unassembled WGS sequence"/>
</dbReference>
<dbReference type="SUPFAM" id="SSF56281">
    <property type="entry name" value="Metallo-hydrolase/oxidoreductase"/>
    <property type="match status" value="1"/>
</dbReference>
<dbReference type="SMART" id="SM00450">
    <property type="entry name" value="RHOD"/>
    <property type="match status" value="2"/>
</dbReference>
<dbReference type="Pfam" id="PF00581">
    <property type="entry name" value="Rhodanese"/>
    <property type="match status" value="2"/>
</dbReference>
<keyword evidence="4" id="KW-1185">Reference proteome</keyword>
<keyword evidence="1" id="KW-0479">Metal-binding</keyword>
<dbReference type="PANTHER" id="PTHR43084:SF1">
    <property type="entry name" value="PERSULFIDE DIOXYGENASE ETHE1, MITOCHONDRIAL"/>
    <property type="match status" value="1"/>
</dbReference>
<dbReference type="Gene3D" id="3.60.15.10">
    <property type="entry name" value="Ribonuclease Z/Hydroxyacylglutathione hydrolase-like"/>
    <property type="match status" value="1"/>
</dbReference>
<evidence type="ECO:0000313" key="3">
    <source>
        <dbReference type="EMBL" id="GAA4868046.1"/>
    </source>
</evidence>
<protein>
    <submittedName>
        <fullName evidence="3">Rhodanese-like domain-containing protein</fullName>
    </submittedName>
</protein>
<dbReference type="InterPro" id="IPR036873">
    <property type="entry name" value="Rhodanese-like_dom_sf"/>
</dbReference>
<dbReference type="EMBL" id="BAABJY010000002">
    <property type="protein sequence ID" value="GAA4868046.1"/>
    <property type="molecule type" value="Genomic_DNA"/>
</dbReference>
<dbReference type="CDD" id="cd07724">
    <property type="entry name" value="POD-like_MBL-fold"/>
    <property type="match status" value="1"/>
</dbReference>
<evidence type="ECO:0000259" key="2">
    <source>
        <dbReference type="PROSITE" id="PS50206"/>
    </source>
</evidence>
<organism evidence="3 4">
    <name type="scientific">Luteimonas vadosa</name>
    <dbReference type="NCBI Taxonomy" id="1165507"/>
    <lineage>
        <taxon>Bacteria</taxon>
        <taxon>Pseudomonadati</taxon>
        <taxon>Pseudomonadota</taxon>
        <taxon>Gammaproteobacteria</taxon>
        <taxon>Lysobacterales</taxon>
        <taxon>Lysobacteraceae</taxon>
        <taxon>Luteimonas</taxon>
    </lineage>
</organism>
<accession>A0ABP9E9H8</accession>
<sequence>MYFERVKTPGLGHNAYVLGCGEGLAVVVDPRRDVEQYLCLARENDLSIAYVLETHRQEDFELGSRALAEATGAKIVGGCHALFGDIDLKLEDGQELKVGKTRFVALATPGHTPESMSYAVYAEDSGEKCWGVFTGDALFVGDTGRTDLPDPDKTGENAGILYDSVHRKIGPLGDQTLLFPAHGAGSACGANISERDDSTLGIERETNDVFTKTRSEFVESKVALDMARPPYFEHMEEVNLLPGRPLKGPVAARMLAPKDFQRRMREGLVIDTRPPEAFAAAHIPGAYSVWLDGVPAYGGWVASKDTRVFLVAEGREAMEEAALSLARIGIDSVEGILATGIEGWRDEGLPLESIATTTPAEVAQWMEEGRVHVLDARDQYEWDEKHIPGVERRYVGHLEDDLPQWPKDSDIVVHCNVGNRSSLAASILRRNGFTRVHNMLGGITAWEKLGLPLELSDEAKKEKEK</sequence>
<dbReference type="RefSeq" id="WP_345295400.1">
    <property type="nucleotide sequence ID" value="NZ_BAABJY010000002.1"/>
</dbReference>
<comment type="caution">
    <text evidence="3">The sequence shown here is derived from an EMBL/GenBank/DDBJ whole genome shotgun (WGS) entry which is preliminary data.</text>
</comment>
<dbReference type="SUPFAM" id="SSF52821">
    <property type="entry name" value="Rhodanese/Cell cycle control phosphatase"/>
    <property type="match status" value="2"/>
</dbReference>
<dbReference type="InterPro" id="IPR051682">
    <property type="entry name" value="Mito_Persulfide_Diox"/>
</dbReference>
<reference evidence="4" key="1">
    <citation type="journal article" date="2019" name="Int. J. Syst. Evol. Microbiol.">
        <title>The Global Catalogue of Microorganisms (GCM) 10K type strain sequencing project: providing services to taxonomists for standard genome sequencing and annotation.</title>
        <authorList>
            <consortium name="The Broad Institute Genomics Platform"/>
            <consortium name="The Broad Institute Genome Sequencing Center for Infectious Disease"/>
            <person name="Wu L."/>
            <person name="Ma J."/>
        </authorList>
    </citation>
    <scope>NUCLEOTIDE SEQUENCE [LARGE SCALE GENOMIC DNA]</scope>
    <source>
        <strain evidence="4">JCM 18392</strain>
    </source>
</reference>
<dbReference type="CDD" id="cd00158">
    <property type="entry name" value="RHOD"/>
    <property type="match status" value="1"/>
</dbReference>
<proteinExistence type="predicted"/>
<dbReference type="Pfam" id="PF00753">
    <property type="entry name" value="Lactamase_B"/>
    <property type="match status" value="1"/>
</dbReference>
<feature type="domain" description="Rhodanese" evidence="2">
    <location>
        <begin position="367"/>
        <end position="455"/>
    </location>
</feature>
<dbReference type="InterPro" id="IPR001279">
    <property type="entry name" value="Metallo-B-lactamas"/>
</dbReference>
<dbReference type="InterPro" id="IPR001763">
    <property type="entry name" value="Rhodanese-like_dom"/>
</dbReference>
<dbReference type="PROSITE" id="PS50206">
    <property type="entry name" value="RHODANESE_3"/>
    <property type="match status" value="2"/>
</dbReference>